<proteinExistence type="inferred from homology"/>
<dbReference type="NCBIfam" id="TIGR00516">
    <property type="entry name" value="acpS"/>
    <property type="match status" value="1"/>
</dbReference>
<evidence type="ECO:0000256" key="3">
    <source>
        <dbReference type="ARBA" id="ARBA00022723"/>
    </source>
</evidence>
<reference evidence="10 11" key="1">
    <citation type="journal article" date="2018" name="BMC Genomics">
        <title>Whole genome sequencing and function prediction of 133 gut anaerobes isolated from chicken caecum in pure cultures.</title>
        <authorList>
            <person name="Medvecky M."/>
            <person name="Cejkova D."/>
            <person name="Polansky O."/>
            <person name="Karasova D."/>
            <person name="Kubasova T."/>
            <person name="Cizek A."/>
            <person name="Rychlik I."/>
        </authorList>
    </citation>
    <scope>NUCLEOTIDE SEQUENCE [LARGE SCALE GENOMIC DNA]</scope>
    <source>
        <strain evidence="10 11">An13</strain>
    </source>
</reference>
<organism evidence="10 11">
    <name type="scientific">Massilimicrobiota timonensis</name>
    <dbReference type="NCBI Taxonomy" id="1776392"/>
    <lineage>
        <taxon>Bacteria</taxon>
        <taxon>Bacillati</taxon>
        <taxon>Bacillota</taxon>
        <taxon>Erysipelotrichia</taxon>
        <taxon>Erysipelotrichales</taxon>
        <taxon>Erysipelotrichaceae</taxon>
        <taxon>Massilimicrobiota</taxon>
    </lineage>
</organism>
<dbReference type="Gene3D" id="3.90.470.20">
    <property type="entry name" value="4'-phosphopantetheinyl transferase domain"/>
    <property type="match status" value="1"/>
</dbReference>
<dbReference type="InterPro" id="IPR004568">
    <property type="entry name" value="Ppantetheine-prot_Trfase_dom"/>
</dbReference>
<comment type="function">
    <text evidence="8">Transfers the 4'-phosphopantetheine moiety from coenzyme A to a Ser of acyl-carrier-protein.</text>
</comment>
<feature type="binding site" evidence="8">
    <location>
        <position position="55"/>
    </location>
    <ligand>
        <name>Mg(2+)</name>
        <dbReference type="ChEBI" id="CHEBI:18420"/>
    </ligand>
</feature>
<dbReference type="GO" id="GO:0005737">
    <property type="term" value="C:cytoplasm"/>
    <property type="evidence" value="ECO:0007669"/>
    <property type="project" value="UniProtKB-SubCell"/>
</dbReference>
<dbReference type="RefSeq" id="WP_087357446.1">
    <property type="nucleotide sequence ID" value="NZ_AP031415.1"/>
</dbReference>
<comment type="catalytic activity">
    <reaction evidence="8">
        <text>apo-[ACP] + CoA = holo-[ACP] + adenosine 3',5'-bisphosphate + H(+)</text>
        <dbReference type="Rhea" id="RHEA:12068"/>
        <dbReference type="Rhea" id="RHEA-COMP:9685"/>
        <dbReference type="Rhea" id="RHEA-COMP:9690"/>
        <dbReference type="ChEBI" id="CHEBI:15378"/>
        <dbReference type="ChEBI" id="CHEBI:29999"/>
        <dbReference type="ChEBI" id="CHEBI:57287"/>
        <dbReference type="ChEBI" id="CHEBI:58343"/>
        <dbReference type="ChEBI" id="CHEBI:64479"/>
        <dbReference type="EC" id="2.7.8.7"/>
    </reaction>
</comment>
<evidence type="ECO:0000256" key="2">
    <source>
        <dbReference type="ARBA" id="ARBA00022679"/>
    </source>
</evidence>
<feature type="domain" description="4'-phosphopantetheinyl transferase" evidence="9">
    <location>
        <begin position="3"/>
        <end position="105"/>
    </location>
</feature>
<evidence type="ECO:0000256" key="8">
    <source>
        <dbReference type="HAMAP-Rule" id="MF_00101"/>
    </source>
</evidence>
<keyword evidence="3 8" id="KW-0479">Metal-binding</keyword>
<comment type="cofactor">
    <cofactor evidence="8">
        <name>Mg(2+)</name>
        <dbReference type="ChEBI" id="CHEBI:18420"/>
    </cofactor>
</comment>
<keyword evidence="11" id="KW-1185">Reference proteome</keyword>
<dbReference type="GO" id="GO:0006633">
    <property type="term" value="P:fatty acid biosynthetic process"/>
    <property type="evidence" value="ECO:0007669"/>
    <property type="project" value="UniProtKB-UniRule"/>
</dbReference>
<evidence type="ECO:0000256" key="1">
    <source>
        <dbReference type="ARBA" id="ARBA00022516"/>
    </source>
</evidence>
<dbReference type="SUPFAM" id="SSF56214">
    <property type="entry name" value="4'-phosphopantetheinyl transferase"/>
    <property type="match status" value="1"/>
</dbReference>
<keyword evidence="2 8" id="KW-0808">Transferase</keyword>
<dbReference type="InterPro" id="IPR037143">
    <property type="entry name" value="4-PPantetheinyl_Trfase_dom_sf"/>
</dbReference>
<keyword evidence="7 8" id="KW-0275">Fatty acid biosynthesis</keyword>
<keyword evidence="1 8" id="KW-0444">Lipid biosynthesis</keyword>
<comment type="subcellular location">
    <subcellularLocation>
        <location evidence="8">Cytoplasm</location>
    </subcellularLocation>
</comment>
<dbReference type="OrthoDB" id="517356at2"/>
<evidence type="ECO:0000313" key="11">
    <source>
        <dbReference type="Proteomes" id="UP000195305"/>
    </source>
</evidence>
<evidence type="ECO:0000256" key="6">
    <source>
        <dbReference type="ARBA" id="ARBA00023098"/>
    </source>
</evidence>
<dbReference type="Proteomes" id="UP000195305">
    <property type="component" value="Unassembled WGS sequence"/>
</dbReference>
<dbReference type="Pfam" id="PF01648">
    <property type="entry name" value="ACPS"/>
    <property type="match status" value="1"/>
</dbReference>
<comment type="similarity">
    <text evidence="8">Belongs to the P-Pant transferase superfamily. AcpS family.</text>
</comment>
<evidence type="ECO:0000256" key="4">
    <source>
        <dbReference type="ARBA" id="ARBA00022832"/>
    </source>
</evidence>
<dbReference type="NCBIfam" id="TIGR00556">
    <property type="entry name" value="pantethn_trn"/>
    <property type="match status" value="1"/>
</dbReference>
<accession>A0A1Y4T160</accession>
<protein>
    <recommendedName>
        <fullName evidence="8">Holo-[acyl-carrier-protein] synthase</fullName>
        <shortName evidence="8">Holo-ACP synthase</shortName>
        <ecNumber evidence="8">2.7.8.7</ecNumber>
    </recommendedName>
    <alternativeName>
        <fullName evidence="8">4'-phosphopantetheinyl transferase AcpS</fullName>
    </alternativeName>
</protein>
<name>A0A1Y4T160_9FIRM</name>
<keyword evidence="4 8" id="KW-0276">Fatty acid metabolism</keyword>
<dbReference type="GO" id="GO:0008897">
    <property type="term" value="F:holo-[acyl-carrier-protein] synthase activity"/>
    <property type="evidence" value="ECO:0007669"/>
    <property type="project" value="UniProtKB-UniRule"/>
</dbReference>
<keyword evidence="5 8" id="KW-0460">Magnesium</keyword>
<evidence type="ECO:0000313" key="10">
    <source>
        <dbReference type="EMBL" id="OUQ35370.1"/>
    </source>
</evidence>
<dbReference type="HAMAP" id="MF_00101">
    <property type="entry name" value="AcpS"/>
    <property type="match status" value="1"/>
</dbReference>
<sequence>MKGIGVDIVDLERLDIHNLHFVKRVLSSREYEIFTRIQSSRRQLEFLGGRFAGKEAYMKACHVGIGAMSFQDIEILNDESGAPYLHDPHAHISISHEKKYAVAFVLIEK</sequence>
<keyword evidence="8" id="KW-0963">Cytoplasm</keyword>
<dbReference type="AlphaFoldDB" id="A0A1Y4T160"/>
<evidence type="ECO:0000259" key="9">
    <source>
        <dbReference type="Pfam" id="PF01648"/>
    </source>
</evidence>
<dbReference type="EMBL" id="NFLJ01000008">
    <property type="protein sequence ID" value="OUQ35370.1"/>
    <property type="molecule type" value="Genomic_DNA"/>
</dbReference>
<comment type="caution">
    <text evidence="10">The sequence shown here is derived from an EMBL/GenBank/DDBJ whole genome shotgun (WGS) entry which is preliminary data.</text>
</comment>
<feature type="binding site" evidence="8">
    <location>
        <position position="7"/>
    </location>
    <ligand>
        <name>Mg(2+)</name>
        <dbReference type="ChEBI" id="CHEBI:18420"/>
    </ligand>
</feature>
<dbReference type="GO" id="GO:0000287">
    <property type="term" value="F:magnesium ion binding"/>
    <property type="evidence" value="ECO:0007669"/>
    <property type="project" value="UniProtKB-UniRule"/>
</dbReference>
<dbReference type="InterPro" id="IPR008278">
    <property type="entry name" value="4-PPantetheinyl_Trfase_dom"/>
</dbReference>
<dbReference type="InterPro" id="IPR002582">
    <property type="entry name" value="ACPS"/>
</dbReference>
<gene>
    <name evidence="8" type="primary">acpS</name>
    <name evidence="10" type="ORF">B5E75_03720</name>
</gene>
<evidence type="ECO:0000256" key="5">
    <source>
        <dbReference type="ARBA" id="ARBA00022842"/>
    </source>
</evidence>
<dbReference type="EC" id="2.7.8.7" evidence="8"/>
<evidence type="ECO:0000256" key="7">
    <source>
        <dbReference type="ARBA" id="ARBA00023160"/>
    </source>
</evidence>
<keyword evidence="6 8" id="KW-0443">Lipid metabolism</keyword>